<evidence type="ECO:0000256" key="2">
    <source>
        <dbReference type="RuleBase" id="RU000363"/>
    </source>
</evidence>
<accession>A0ABD6AFF6</accession>
<evidence type="ECO:0000313" key="5">
    <source>
        <dbReference type="Proteomes" id="UP001596545"/>
    </source>
</evidence>
<evidence type="ECO:0000313" key="4">
    <source>
        <dbReference type="EMBL" id="MFC7323001.1"/>
    </source>
</evidence>
<evidence type="ECO:0000256" key="1">
    <source>
        <dbReference type="ARBA" id="ARBA00006484"/>
    </source>
</evidence>
<dbReference type="AlphaFoldDB" id="A0ABD6AFF6"/>
<proteinExistence type="inferred from homology"/>
<dbReference type="PRINTS" id="PR00081">
    <property type="entry name" value="GDHRDH"/>
</dbReference>
<dbReference type="PANTHER" id="PTHR42760">
    <property type="entry name" value="SHORT-CHAIN DEHYDROGENASES/REDUCTASES FAMILY MEMBER"/>
    <property type="match status" value="1"/>
</dbReference>
<gene>
    <name evidence="4" type="ORF">ACFQMF_00245</name>
</gene>
<name>A0ABD6AFF6_9EURY</name>
<organism evidence="4 5">
    <name type="scientific">Halorubrum rutilum</name>
    <dbReference type="NCBI Taxonomy" id="1364933"/>
    <lineage>
        <taxon>Archaea</taxon>
        <taxon>Methanobacteriati</taxon>
        <taxon>Methanobacteriota</taxon>
        <taxon>Stenosarchaea group</taxon>
        <taxon>Halobacteria</taxon>
        <taxon>Halobacteriales</taxon>
        <taxon>Haloferacaceae</taxon>
        <taxon>Halorubrum</taxon>
    </lineage>
</organism>
<dbReference type="InterPro" id="IPR002347">
    <property type="entry name" value="SDR_fam"/>
</dbReference>
<reference evidence="4 5" key="1">
    <citation type="journal article" date="2019" name="Int. J. Syst. Evol. Microbiol.">
        <title>The Global Catalogue of Microorganisms (GCM) 10K type strain sequencing project: providing services to taxonomists for standard genome sequencing and annotation.</title>
        <authorList>
            <consortium name="The Broad Institute Genomics Platform"/>
            <consortium name="The Broad Institute Genome Sequencing Center for Infectious Disease"/>
            <person name="Wu L."/>
            <person name="Ma J."/>
        </authorList>
    </citation>
    <scope>NUCLEOTIDE SEQUENCE [LARGE SCALE GENOMIC DNA]</scope>
    <source>
        <strain evidence="4 5">CGMCC 1.12554</strain>
    </source>
</reference>
<dbReference type="PRINTS" id="PR00080">
    <property type="entry name" value="SDRFAMILY"/>
</dbReference>
<dbReference type="RefSeq" id="WP_256407871.1">
    <property type="nucleotide sequence ID" value="NZ_JANHDN010000002.1"/>
</dbReference>
<dbReference type="InterPro" id="IPR036291">
    <property type="entry name" value="NAD(P)-bd_dom_sf"/>
</dbReference>
<feature type="region of interest" description="Disordered" evidence="3">
    <location>
        <begin position="198"/>
        <end position="217"/>
    </location>
</feature>
<dbReference type="Proteomes" id="UP001596545">
    <property type="component" value="Unassembled WGS sequence"/>
</dbReference>
<evidence type="ECO:0000256" key="3">
    <source>
        <dbReference type="SAM" id="MobiDB-lite"/>
    </source>
</evidence>
<keyword evidence="5" id="KW-1185">Reference proteome</keyword>
<comment type="similarity">
    <text evidence="1 2">Belongs to the short-chain dehydrogenases/reductases (SDR) family.</text>
</comment>
<dbReference type="EMBL" id="JBHTBL010000001">
    <property type="protein sequence ID" value="MFC7323001.1"/>
    <property type="molecule type" value="Genomic_DNA"/>
</dbReference>
<sequence length="238" mass="25211">MADGPSDVDLKHDLTDDVALVTGATRGIGAEIAAELVDLGATVYAGARDPDDVTAADQRAVRLDVTDDDEIGAAIDRIRRETGSLDVLVNNAGVFPRSGPLHEMDPADFDRTMAVNLRGPVMVTRRALPLLLERSGSRVVTLSSGLGQFTEGRMGGDYPAYRLSKVGVGGLTAYLDGEYGDRGLVANAVSPGWVRTDMGGEGAPRSPSTGAETPVWLSRFAPGSPAGHLWKDRERIPW</sequence>
<dbReference type="SUPFAM" id="SSF51735">
    <property type="entry name" value="NAD(P)-binding Rossmann-fold domains"/>
    <property type="match status" value="1"/>
</dbReference>
<comment type="caution">
    <text evidence="4">The sequence shown here is derived from an EMBL/GenBank/DDBJ whole genome shotgun (WGS) entry which is preliminary data.</text>
</comment>
<protein>
    <submittedName>
        <fullName evidence="4">SDR family NAD(P)-dependent oxidoreductase</fullName>
    </submittedName>
</protein>
<dbReference type="Pfam" id="PF00106">
    <property type="entry name" value="adh_short"/>
    <property type="match status" value="1"/>
</dbReference>
<dbReference type="Gene3D" id="3.40.50.720">
    <property type="entry name" value="NAD(P)-binding Rossmann-like Domain"/>
    <property type="match status" value="1"/>
</dbReference>